<comment type="caution">
    <text evidence="2">The sequence shown here is derived from an EMBL/GenBank/DDBJ whole genome shotgun (WGS) entry which is preliminary data.</text>
</comment>
<dbReference type="EMBL" id="JAMPKX010000001">
    <property type="protein sequence ID" value="MEP0945947.1"/>
    <property type="molecule type" value="Genomic_DNA"/>
</dbReference>
<protein>
    <submittedName>
        <fullName evidence="2">DUF4255 domain-containing protein</fullName>
    </submittedName>
</protein>
<reference evidence="2 3" key="1">
    <citation type="submission" date="2022-04" db="EMBL/GenBank/DDBJ databases">
        <title>Positive selection, recombination, and allopatry shape intraspecific diversity of widespread and dominant cyanobacteria.</title>
        <authorList>
            <person name="Wei J."/>
            <person name="Shu W."/>
            <person name="Hu C."/>
        </authorList>
    </citation>
    <scope>NUCLEOTIDE SEQUENCE [LARGE SCALE GENOMIC DNA]</scope>
    <source>
        <strain evidence="2 3">DQ-A4</strain>
    </source>
</reference>
<organism evidence="2 3">
    <name type="scientific">Leptolyngbya subtilissima DQ-A4</name>
    <dbReference type="NCBI Taxonomy" id="2933933"/>
    <lineage>
        <taxon>Bacteria</taxon>
        <taxon>Bacillati</taxon>
        <taxon>Cyanobacteriota</taxon>
        <taxon>Cyanophyceae</taxon>
        <taxon>Leptolyngbyales</taxon>
        <taxon>Leptolyngbyaceae</taxon>
        <taxon>Leptolyngbya group</taxon>
        <taxon>Leptolyngbya</taxon>
    </lineage>
</organism>
<proteinExistence type="predicted"/>
<dbReference type="Proteomes" id="UP001482513">
    <property type="component" value="Unassembled WGS sequence"/>
</dbReference>
<evidence type="ECO:0000313" key="2">
    <source>
        <dbReference type="EMBL" id="MEP0945947.1"/>
    </source>
</evidence>
<evidence type="ECO:0000313" key="3">
    <source>
        <dbReference type="Proteomes" id="UP001482513"/>
    </source>
</evidence>
<gene>
    <name evidence="2" type="ORF">NC992_03590</name>
</gene>
<dbReference type="InterPro" id="IPR025351">
    <property type="entry name" value="Pvc16_N"/>
</dbReference>
<sequence length="196" mass="21837">MLHDLDLTIEELLKIELPDRFGDSVSTTPIAVTFVTPSPEFIVTLPALNLFLYDIRQNQELRSSSWSVARQSDGTATREPPLVRIDCSYLITMWTSDSKDFATEHQILGEVIQALMNNFTLPPTVLQGRLVGSDLPLRASVLEQAKLQSLGEFWQAMGGKPKATLNYTVTIPMTVNTEIQNLPLVTNFQVSVESND</sequence>
<feature type="domain" description="Pvc16 N-terminal" evidence="1">
    <location>
        <begin position="6"/>
        <end position="182"/>
    </location>
</feature>
<name>A0ABV0K1U8_9CYAN</name>
<evidence type="ECO:0000259" key="1">
    <source>
        <dbReference type="Pfam" id="PF14065"/>
    </source>
</evidence>
<keyword evidence="3" id="KW-1185">Reference proteome</keyword>
<dbReference type="RefSeq" id="WP_190699524.1">
    <property type="nucleotide sequence ID" value="NZ_JAMPKX010000001.1"/>
</dbReference>
<dbReference type="Pfam" id="PF14065">
    <property type="entry name" value="Pvc16_N"/>
    <property type="match status" value="1"/>
</dbReference>
<accession>A0ABV0K1U8</accession>